<gene>
    <name evidence="2" type="ORF">CcaverHIS019_0105320</name>
</gene>
<evidence type="ECO:0000313" key="3">
    <source>
        <dbReference type="Proteomes" id="UP001233271"/>
    </source>
</evidence>
<dbReference type="Gene3D" id="3.40.50.12780">
    <property type="entry name" value="N-terminal domain of ligase-like"/>
    <property type="match status" value="1"/>
</dbReference>
<dbReference type="AlphaFoldDB" id="A0AA48KX25"/>
<organism evidence="2 3">
    <name type="scientific">Cutaneotrichosporon cavernicola</name>
    <dbReference type="NCBI Taxonomy" id="279322"/>
    <lineage>
        <taxon>Eukaryota</taxon>
        <taxon>Fungi</taxon>
        <taxon>Dikarya</taxon>
        <taxon>Basidiomycota</taxon>
        <taxon>Agaricomycotina</taxon>
        <taxon>Tremellomycetes</taxon>
        <taxon>Trichosporonales</taxon>
        <taxon>Trichosporonaceae</taxon>
        <taxon>Cutaneotrichosporon</taxon>
    </lineage>
</organism>
<dbReference type="InterPro" id="IPR020845">
    <property type="entry name" value="AMP-binding_CS"/>
</dbReference>
<sequence length="698" mass="77824">MSYNGKPAEMFWKPGDARPHSDEEPFMDKFRQAANKRYGVNLKDYWEFHTWSVKEHAKFMDLAWDYLGLIGERGDGPAFIPGVPMDQEQPYFPTARINVAENLLLAHKSALSKTKYAMIATVEGDPASGSKEPKETRRISYYELYHEVRKASHALRKMGVKPGESVVSFAATNCEMLVVFMAAVAIGAIFSSTPAEFGVNAVLDRYDIIKPRVLFTIDAYRYNGKEHDVSERAREVVRRLGGIEHVVCIGHLNESREPSLDSLKGYPDGPAIHTWHGFLGQGNDAPKKIDFARMPFNHPMWIVFSSGTTGKPKSIMGPGGGVMLMRKLVYTVHFNMDHRDSYLQFATMGWIVWNMHIMWTTIGGTVVAYDGSPFYPQEVLWRLIEKYKVTQLGASPRYLQTLDKDGFKPSSGRDVSSLAQIYTTGAPVTPTVYEYIKREIPWVFLNNASGGTELGGSALQSNHTMPMYKGELMGPVLGVDVIAAAPDGRALAGEEGTMVFRSPFPNMPYEFAGNPKESRERYVDTYFSDWTNPPMFNMNDSVYLNPETRGWNVLGRADGVLNPSGVRFGSSELYYIIEKDFGNDIEDSIAVGQKMGDDERVLLFIKTIGDKPLSPELTGRLKKAIANGLSRRHVPEIIAQCPGVPVTATGKKLEPSVKKIVNGVSLAKINRTGVANPELYPWFEAWTAAHSGKKQARL</sequence>
<dbReference type="Proteomes" id="UP001233271">
    <property type="component" value="Chromosome 1"/>
</dbReference>
<dbReference type="Gene3D" id="3.30.300.30">
    <property type="match status" value="1"/>
</dbReference>
<dbReference type="KEGG" id="ccac:CcaHIS019_0105320"/>
<dbReference type="RefSeq" id="XP_060453080.1">
    <property type="nucleotide sequence ID" value="XM_060601367.1"/>
</dbReference>
<keyword evidence="3" id="KW-1185">Reference proteome</keyword>
<dbReference type="PROSITE" id="PS00455">
    <property type="entry name" value="AMP_BINDING"/>
    <property type="match status" value="1"/>
</dbReference>
<dbReference type="InterPro" id="IPR045851">
    <property type="entry name" value="AMP-bd_C_sf"/>
</dbReference>
<feature type="domain" description="AMP-dependent synthetase/ligase" evidence="1">
    <location>
        <begin position="134"/>
        <end position="504"/>
    </location>
</feature>
<dbReference type="GO" id="GO:0030729">
    <property type="term" value="F:acetoacetate-CoA ligase activity"/>
    <property type="evidence" value="ECO:0007669"/>
    <property type="project" value="TreeGrafter"/>
</dbReference>
<dbReference type="SUPFAM" id="SSF56801">
    <property type="entry name" value="Acetyl-CoA synthetase-like"/>
    <property type="match status" value="1"/>
</dbReference>
<dbReference type="GeneID" id="85491685"/>
<evidence type="ECO:0000259" key="1">
    <source>
        <dbReference type="Pfam" id="PF00501"/>
    </source>
</evidence>
<name>A0AA48KX25_9TREE</name>
<accession>A0AA48KX25</accession>
<dbReference type="PANTHER" id="PTHR42921:SF1">
    <property type="entry name" value="ACETOACETYL-COA SYNTHETASE"/>
    <property type="match status" value="1"/>
</dbReference>
<reference evidence="2" key="1">
    <citation type="journal article" date="2023" name="BMC Genomics">
        <title>Chromosome-level genome assemblies of Cutaneotrichosporon spp. (Trichosporonales, Basidiomycota) reveal imbalanced evolution between nucleotide sequences and chromosome synteny.</title>
        <authorList>
            <person name="Kobayashi Y."/>
            <person name="Kayamori A."/>
            <person name="Aoki K."/>
            <person name="Shiwa Y."/>
            <person name="Matsutani M."/>
            <person name="Fujita N."/>
            <person name="Sugita T."/>
            <person name="Iwasaki W."/>
            <person name="Tanaka N."/>
            <person name="Takashima M."/>
        </authorList>
    </citation>
    <scope>NUCLEOTIDE SEQUENCE</scope>
    <source>
        <strain evidence="2">HIS019</strain>
    </source>
</reference>
<dbReference type="InterPro" id="IPR000873">
    <property type="entry name" value="AMP-dep_synth/lig_dom"/>
</dbReference>
<dbReference type="EMBL" id="AP028212">
    <property type="protein sequence ID" value="BEI87814.1"/>
    <property type="molecule type" value="Genomic_DNA"/>
</dbReference>
<dbReference type="Pfam" id="PF00501">
    <property type="entry name" value="AMP-binding"/>
    <property type="match status" value="1"/>
</dbReference>
<protein>
    <recommendedName>
        <fullName evidence="1">AMP-dependent synthetase/ligase domain-containing protein</fullName>
    </recommendedName>
</protein>
<evidence type="ECO:0000313" key="2">
    <source>
        <dbReference type="EMBL" id="BEI87814.1"/>
    </source>
</evidence>
<proteinExistence type="predicted"/>
<dbReference type="PANTHER" id="PTHR42921">
    <property type="entry name" value="ACETOACETYL-COA SYNTHETASE"/>
    <property type="match status" value="1"/>
</dbReference>
<dbReference type="InterPro" id="IPR042099">
    <property type="entry name" value="ANL_N_sf"/>
</dbReference>